<dbReference type="Proteomes" id="UP001444661">
    <property type="component" value="Unassembled WGS sequence"/>
</dbReference>
<protein>
    <submittedName>
        <fullName evidence="2">Uncharacterized protein</fullName>
    </submittedName>
</protein>
<feature type="region of interest" description="Disordered" evidence="1">
    <location>
        <begin position="119"/>
        <end position="162"/>
    </location>
</feature>
<organism evidence="2 3">
    <name type="scientific">Apiospora rasikravindrae</name>
    <dbReference type="NCBI Taxonomy" id="990691"/>
    <lineage>
        <taxon>Eukaryota</taxon>
        <taxon>Fungi</taxon>
        <taxon>Dikarya</taxon>
        <taxon>Ascomycota</taxon>
        <taxon>Pezizomycotina</taxon>
        <taxon>Sordariomycetes</taxon>
        <taxon>Xylariomycetidae</taxon>
        <taxon>Amphisphaeriales</taxon>
        <taxon>Apiosporaceae</taxon>
        <taxon>Apiospora</taxon>
    </lineage>
</organism>
<keyword evidence="3" id="KW-1185">Reference proteome</keyword>
<reference evidence="2 3" key="1">
    <citation type="submission" date="2023-01" db="EMBL/GenBank/DDBJ databases">
        <title>Analysis of 21 Apiospora genomes using comparative genomics revels a genus with tremendous synthesis potential of carbohydrate active enzymes and secondary metabolites.</title>
        <authorList>
            <person name="Sorensen T."/>
        </authorList>
    </citation>
    <scope>NUCLEOTIDE SEQUENCE [LARGE SCALE GENOMIC DNA]</scope>
    <source>
        <strain evidence="2 3">CBS 33761</strain>
    </source>
</reference>
<sequence>MGSSQSKKPTAQREPPKKQLPDSSKESVETQEYEAEIQARFKRRRIWNHLTISRDQTSASDFTNELLATLFRIKLTKRGNARTTPEPAPDTSFNLYDSQEVTTPEWQIPTYQQNIAHQEQLGQQRQRSQSSRKDFLPNFPPTASAAVMSDSSDSSRPKMYTANNDKQMHVLMDGDQTETESYRQMPVVQDSPSSERVEGDNLLERITLLEQENQALKRTQPSPFRYEKLHYLPAETVRSGMSAGPMIGYLDEPSWARGRSGQAAMRCNLPITDVNGFLRQRPDVSFVLAYYYTPSVQQVEAERALLTKQELPRPVPTSESITLHDANMIAAVEQFFALQPNFSDDFPSLNIRASIPAPYLFWYQYRLSNALD</sequence>
<evidence type="ECO:0000256" key="1">
    <source>
        <dbReference type="SAM" id="MobiDB-lite"/>
    </source>
</evidence>
<comment type="caution">
    <text evidence="2">The sequence shown here is derived from an EMBL/GenBank/DDBJ whole genome shotgun (WGS) entry which is preliminary data.</text>
</comment>
<evidence type="ECO:0000313" key="3">
    <source>
        <dbReference type="Proteomes" id="UP001444661"/>
    </source>
</evidence>
<accession>A0ABR1SY87</accession>
<proteinExistence type="predicted"/>
<feature type="compositionally biased region" description="Basic and acidic residues" evidence="1">
    <location>
        <begin position="14"/>
        <end position="28"/>
    </location>
</feature>
<feature type="region of interest" description="Disordered" evidence="1">
    <location>
        <begin position="1"/>
        <end position="32"/>
    </location>
</feature>
<name>A0ABR1SY87_9PEZI</name>
<evidence type="ECO:0000313" key="2">
    <source>
        <dbReference type="EMBL" id="KAK8038645.1"/>
    </source>
</evidence>
<dbReference type="EMBL" id="JAQQWK010000006">
    <property type="protein sequence ID" value="KAK8038645.1"/>
    <property type="molecule type" value="Genomic_DNA"/>
</dbReference>
<gene>
    <name evidence="2" type="ORF">PG993_007056</name>
</gene>